<dbReference type="Gene3D" id="3.30.70.20">
    <property type="match status" value="1"/>
</dbReference>
<dbReference type="SUPFAM" id="SSF54862">
    <property type="entry name" value="4Fe-4S ferredoxins"/>
    <property type="match status" value="1"/>
</dbReference>
<dbReference type="AlphaFoldDB" id="A0A0F9KNC7"/>
<dbReference type="PROSITE" id="PS51379">
    <property type="entry name" value="4FE4S_FER_2"/>
    <property type="match status" value="2"/>
</dbReference>
<feature type="non-terminal residue" evidence="6">
    <location>
        <position position="1"/>
    </location>
</feature>
<comment type="caution">
    <text evidence="6">The sequence shown here is derived from an EMBL/GenBank/DDBJ whole genome shotgun (WGS) entry which is preliminary data.</text>
</comment>
<dbReference type="InterPro" id="IPR047964">
    <property type="entry name" value="EFR1-like"/>
</dbReference>
<dbReference type="NCBIfam" id="NF038196">
    <property type="entry name" value="ferrodoxin_EFR1"/>
    <property type="match status" value="1"/>
</dbReference>
<dbReference type="InterPro" id="IPR017896">
    <property type="entry name" value="4Fe4S_Fe-S-bd"/>
</dbReference>
<evidence type="ECO:0000259" key="5">
    <source>
        <dbReference type="PROSITE" id="PS51379"/>
    </source>
</evidence>
<dbReference type="Gene3D" id="3.40.50.360">
    <property type="match status" value="1"/>
</dbReference>
<feature type="domain" description="4Fe-4S ferredoxin-type" evidence="5">
    <location>
        <begin position="185"/>
        <end position="214"/>
    </location>
</feature>
<dbReference type="GO" id="GO:0051539">
    <property type="term" value="F:4 iron, 4 sulfur cluster binding"/>
    <property type="evidence" value="ECO:0007669"/>
    <property type="project" value="UniProtKB-KW"/>
</dbReference>
<sequence>MKTTIFYFSGTGNALQIAKNISVKLEDCKLIPIAKVWQNKDLKTTSEKVGFIFPLYYSGLPKIVYDFADKIDFSSANYFFAVVVSGGDISALLPLQQLGRILKTKSKRLNAGFLIPMPNNYIIGYDIHSEQRQKELFEKANEKVEAILEIVKNSENSLPENILEKNLNRADRFNTKFREKVNESDKSFYAEDNCSSCGICEDICPVNNIILEDGVPQWQHKCQQCLACINFCPEKSIQFGTQTLKTQRYHNPVITLQDIKTQKK</sequence>
<keyword evidence="1" id="KW-0004">4Fe-4S</keyword>
<dbReference type="PANTHER" id="PTHR43687">
    <property type="entry name" value="ADENYLYLSULFATE REDUCTASE, BETA SUBUNIT"/>
    <property type="match status" value="1"/>
</dbReference>
<evidence type="ECO:0000256" key="3">
    <source>
        <dbReference type="ARBA" id="ARBA00023004"/>
    </source>
</evidence>
<dbReference type="GO" id="GO:0046872">
    <property type="term" value="F:metal ion binding"/>
    <property type="evidence" value="ECO:0007669"/>
    <property type="project" value="UniProtKB-KW"/>
</dbReference>
<dbReference type="PROSITE" id="PS00198">
    <property type="entry name" value="4FE4S_FER_1"/>
    <property type="match status" value="1"/>
</dbReference>
<dbReference type="EMBL" id="LAZR01007682">
    <property type="protein sequence ID" value="KKM83644.1"/>
    <property type="molecule type" value="Genomic_DNA"/>
</dbReference>
<dbReference type="Pfam" id="PF00037">
    <property type="entry name" value="Fer4"/>
    <property type="match status" value="1"/>
</dbReference>
<evidence type="ECO:0000256" key="2">
    <source>
        <dbReference type="ARBA" id="ARBA00022723"/>
    </source>
</evidence>
<keyword evidence="2" id="KW-0479">Metal-binding</keyword>
<dbReference type="SUPFAM" id="SSF52218">
    <property type="entry name" value="Flavoproteins"/>
    <property type="match status" value="1"/>
</dbReference>
<keyword evidence="4" id="KW-0411">Iron-sulfur</keyword>
<protein>
    <recommendedName>
        <fullName evidence="5">4Fe-4S ferredoxin-type domain-containing protein</fullName>
    </recommendedName>
</protein>
<reference evidence="6" key="1">
    <citation type="journal article" date="2015" name="Nature">
        <title>Complex archaea that bridge the gap between prokaryotes and eukaryotes.</title>
        <authorList>
            <person name="Spang A."/>
            <person name="Saw J.H."/>
            <person name="Jorgensen S.L."/>
            <person name="Zaremba-Niedzwiedzka K."/>
            <person name="Martijn J."/>
            <person name="Lind A.E."/>
            <person name="van Eijk R."/>
            <person name="Schleper C."/>
            <person name="Guy L."/>
            <person name="Ettema T.J."/>
        </authorList>
    </citation>
    <scope>NUCLEOTIDE SEQUENCE</scope>
</reference>
<dbReference type="Pfam" id="PF12800">
    <property type="entry name" value="Fer4_4"/>
    <property type="match status" value="1"/>
</dbReference>
<dbReference type="InterPro" id="IPR029039">
    <property type="entry name" value="Flavoprotein-like_sf"/>
</dbReference>
<keyword evidence="3" id="KW-0408">Iron</keyword>
<organism evidence="6">
    <name type="scientific">marine sediment metagenome</name>
    <dbReference type="NCBI Taxonomy" id="412755"/>
    <lineage>
        <taxon>unclassified sequences</taxon>
        <taxon>metagenomes</taxon>
        <taxon>ecological metagenomes</taxon>
    </lineage>
</organism>
<evidence type="ECO:0000313" key="6">
    <source>
        <dbReference type="EMBL" id="KKM83644.1"/>
    </source>
</evidence>
<dbReference type="PANTHER" id="PTHR43687:SF1">
    <property type="entry name" value="FERREDOXIN III"/>
    <property type="match status" value="1"/>
</dbReference>
<gene>
    <name evidence="6" type="ORF">LCGC14_1307240</name>
</gene>
<feature type="domain" description="4Fe-4S ferredoxin-type" evidence="5">
    <location>
        <begin position="219"/>
        <end position="242"/>
    </location>
</feature>
<evidence type="ECO:0000256" key="4">
    <source>
        <dbReference type="ARBA" id="ARBA00023014"/>
    </source>
</evidence>
<name>A0A0F9KNC7_9ZZZZ</name>
<evidence type="ECO:0000256" key="1">
    <source>
        <dbReference type="ARBA" id="ARBA00022485"/>
    </source>
</evidence>
<proteinExistence type="predicted"/>
<accession>A0A0F9KNC7</accession>
<dbReference type="InterPro" id="IPR017900">
    <property type="entry name" value="4Fe4S_Fe_S_CS"/>
</dbReference>
<dbReference type="InterPro" id="IPR050572">
    <property type="entry name" value="Fe-S_Ferredoxin"/>
</dbReference>